<comment type="caution">
    <text evidence="3">The sequence shown here is derived from an EMBL/GenBank/DDBJ whole genome shotgun (WGS) entry which is preliminary data.</text>
</comment>
<dbReference type="OrthoDB" id="185373at2759"/>
<dbReference type="GO" id="GO:0003729">
    <property type="term" value="F:mRNA binding"/>
    <property type="evidence" value="ECO:0007669"/>
    <property type="project" value="TreeGrafter"/>
</dbReference>
<keyword evidence="2" id="KW-0677">Repeat</keyword>
<dbReference type="InterPro" id="IPR011990">
    <property type="entry name" value="TPR-like_helical_dom_sf"/>
</dbReference>
<dbReference type="Proteomes" id="UP000886595">
    <property type="component" value="Unassembled WGS sequence"/>
</dbReference>
<accession>A0A8X7W502</accession>
<sequence length="163" mass="18434">MKQQLTSLIGFLCRNRDLDKAKSLLEEVVQKTIRPNAVTFGLLMKSLCCKGEYNEVKKLMFDMEYRSVSKAKLLSGEMKKRGIKPDVVIFNILVNHLCSEATYRMVVDGFCRIGDFDSALNIFECNGCKLDHACFVAWESLLCELCIKNGESCREALSEVIST</sequence>
<dbReference type="PANTHER" id="PTHR47932">
    <property type="entry name" value="ATPASE EXPRESSION PROTEIN 3"/>
    <property type="match status" value="1"/>
</dbReference>
<keyword evidence="4" id="KW-1185">Reference proteome</keyword>
<comment type="similarity">
    <text evidence="1">Belongs to the PPR family. P subfamily.</text>
</comment>
<proteinExistence type="inferred from homology"/>
<evidence type="ECO:0008006" key="5">
    <source>
        <dbReference type="Google" id="ProtNLM"/>
    </source>
</evidence>
<evidence type="ECO:0000256" key="1">
    <source>
        <dbReference type="ARBA" id="ARBA00007626"/>
    </source>
</evidence>
<reference evidence="3 4" key="1">
    <citation type="submission" date="2020-02" db="EMBL/GenBank/DDBJ databases">
        <authorList>
            <person name="Ma Q."/>
            <person name="Huang Y."/>
            <person name="Song X."/>
            <person name="Pei D."/>
        </authorList>
    </citation>
    <scope>NUCLEOTIDE SEQUENCE [LARGE SCALE GENOMIC DNA]</scope>
    <source>
        <strain evidence="3">Sxm20200214</strain>
        <tissue evidence="3">Leaf</tissue>
    </source>
</reference>
<evidence type="ECO:0000313" key="4">
    <source>
        <dbReference type="Proteomes" id="UP000886595"/>
    </source>
</evidence>
<gene>
    <name evidence="3" type="ORF">Bca52824_006712</name>
</gene>
<dbReference type="Pfam" id="PF01535">
    <property type="entry name" value="PPR"/>
    <property type="match status" value="1"/>
</dbReference>
<dbReference type="EMBL" id="JAAMPC010000002">
    <property type="protein sequence ID" value="KAG2323984.1"/>
    <property type="molecule type" value="Genomic_DNA"/>
</dbReference>
<dbReference type="InterPro" id="IPR002885">
    <property type="entry name" value="PPR_rpt"/>
</dbReference>
<organism evidence="3 4">
    <name type="scientific">Brassica carinata</name>
    <name type="common">Ethiopian mustard</name>
    <name type="synonym">Abyssinian cabbage</name>
    <dbReference type="NCBI Taxonomy" id="52824"/>
    <lineage>
        <taxon>Eukaryota</taxon>
        <taxon>Viridiplantae</taxon>
        <taxon>Streptophyta</taxon>
        <taxon>Embryophyta</taxon>
        <taxon>Tracheophyta</taxon>
        <taxon>Spermatophyta</taxon>
        <taxon>Magnoliopsida</taxon>
        <taxon>eudicotyledons</taxon>
        <taxon>Gunneridae</taxon>
        <taxon>Pentapetalae</taxon>
        <taxon>rosids</taxon>
        <taxon>malvids</taxon>
        <taxon>Brassicales</taxon>
        <taxon>Brassicaceae</taxon>
        <taxon>Brassiceae</taxon>
        <taxon>Brassica</taxon>
    </lineage>
</organism>
<dbReference type="Pfam" id="PF13812">
    <property type="entry name" value="PPR_3"/>
    <property type="match status" value="1"/>
</dbReference>
<protein>
    <recommendedName>
        <fullName evidence="5">Pentatricopeptide repeat-containing protein</fullName>
    </recommendedName>
</protein>
<name>A0A8X7W502_BRACI</name>
<dbReference type="AlphaFoldDB" id="A0A8X7W502"/>
<dbReference type="NCBIfam" id="TIGR00756">
    <property type="entry name" value="PPR"/>
    <property type="match status" value="2"/>
</dbReference>
<dbReference type="Pfam" id="PF13041">
    <property type="entry name" value="PPR_2"/>
    <property type="match status" value="1"/>
</dbReference>
<dbReference type="Gene3D" id="1.25.40.10">
    <property type="entry name" value="Tetratricopeptide repeat domain"/>
    <property type="match status" value="2"/>
</dbReference>
<evidence type="ECO:0000313" key="3">
    <source>
        <dbReference type="EMBL" id="KAG2323984.1"/>
    </source>
</evidence>
<dbReference type="PANTHER" id="PTHR47932:SF63">
    <property type="entry name" value="OS08G0290000 PROTEIN"/>
    <property type="match status" value="1"/>
</dbReference>
<evidence type="ECO:0000256" key="2">
    <source>
        <dbReference type="ARBA" id="ARBA00022737"/>
    </source>
</evidence>